<organism evidence="1 2">
    <name type="scientific">Lupinus luteus</name>
    <name type="common">European yellow lupine</name>
    <dbReference type="NCBI Taxonomy" id="3873"/>
    <lineage>
        <taxon>Eukaryota</taxon>
        <taxon>Viridiplantae</taxon>
        <taxon>Streptophyta</taxon>
        <taxon>Embryophyta</taxon>
        <taxon>Tracheophyta</taxon>
        <taxon>Spermatophyta</taxon>
        <taxon>Magnoliopsida</taxon>
        <taxon>eudicotyledons</taxon>
        <taxon>Gunneridae</taxon>
        <taxon>Pentapetalae</taxon>
        <taxon>rosids</taxon>
        <taxon>fabids</taxon>
        <taxon>Fabales</taxon>
        <taxon>Fabaceae</taxon>
        <taxon>Papilionoideae</taxon>
        <taxon>50 kb inversion clade</taxon>
        <taxon>genistoids sensu lato</taxon>
        <taxon>core genistoids</taxon>
        <taxon>Genisteae</taxon>
        <taxon>Lupinus</taxon>
    </lineage>
</organism>
<name>A0AAV1WTW0_LUPLU</name>
<evidence type="ECO:0000313" key="2">
    <source>
        <dbReference type="Proteomes" id="UP001497480"/>
    </source>
</evidence>
<gene>
    <name evidence="1" type="ORF">LLUT_LOCUS13769</name>
</gene>
<reference evidence="1 2" key="1">
    <citation type="submission" date="2024-03" db="EMBL/GenBank/DDBJ databases">
        <authorList>
            <person name="Martinez-Hernandez J."/>
        </authorList>
    </citation>
    <scope>NUCLEOTIDE SEQUENCE [LARGE SCALE GENOMIC DNA]</scope>
</reference>
<dbReference type="EMBL" id="CAXHTB010000009">
    <property type="protein sequence ID" value="CAL0312709.1"/>
    <property type="molecule type" value="Genomic_DNA"/>
</dbReference>
<dbReference type="Proteomes" id="UP001497480">
    <property type="component" value="Unassembled WGS sequence"/>
</dbReference>
<evidence type="ECO:0000313" key="1">
    <source>
        <dbReference type="EMBL" id="CAL0312709.1"/>
    </source>
</evidence>
<sequence>MTVTRLPRNASDEAKGVLTVSDVLFAIRVEAKGVLTVWLAGSSAVHGQNIIMSLSAFKKLENPKEIQRQRHL</sequence>
<accession>A0AAV1WTW0</accession>
<comment type="caution">
    <text evidence="1">The sequence shown here is derived from an EMBL/GenBank/DDBJ whole genome shotgun (WGS) entry which is preliminary data.</text>
</comment>
<dbReference type="AlphaFoldDB" id="A0AAV1WTW0"/>
<protein>
    <submittedName>
        <fullName evidence="1">Uncharacterized protein</fullName>
    </submittedName>
</protein>
<proteinExistence type="predicted"/>
<keyword evidence="2" id="KW-1185">Reference proteome</keyword>